<evidence type="ECO:0000313" key="2">
    <source>
        <dbReference type="Proteomes" id="UP001153076"/>
    </source>
</evidence>
<keyword evidence="2" id="KW-1185">Reference proteome</keyword>
<gene>
    <name evidence="1" type="ORF">Cgig2_029717</name>
</gene>
<evidence type="ECO:0000313" key="1">
    <source>
        <dbReference type="EMBL" id="KAJ8424229.1"/>
    </source>
</evidence>
<proteinExistence type="predicted"/>
<accession>A0A9Q1GRG8</accession>
<name>A0A9Q1GRG8_9CARY</name>
<dbReference type="AlphaFoldDB" id="A0A9Q1GRG8"/>
<protein>
    <submittedName>
        <fullName evidence="1">Uncharacterized protein</fullName>
    </submittedName>
</protein>
<dbReference type="OrthoDB" id="1654885at2759"/>
<reference evidence="1" key="1">
    <citation type="submission" date="2022-04" db="EMBL/GenBank/DDBJ databases">
        <title>Carnegiea gigantea Genome sequencing and assembly v2.</title>
        <authorList>
            <person name="Copetti D."/>
            <person name="Sanderson M.J."/>
            <person name="Burquez A."/>
            <person name="Wojciechowski M.F."/>
        </authorList>
    </citation>
    <scope>NUCLEOTIDE SEQUENCE</scope>
    <source>
        <strain evidence="1">SGP5-SGP5p</strain>
        <tissue evidence="1">Aerial part</tissue>
    </source>
</reference>
<dbReference type="EMBL" id="JAKOGI010001734">
    <property type="protein sequence ID" value="KAJ8424229.1"/>
    <property type="molecule type" value="Genomic_DNA"/>
</dbReference>
<dbReference type="Proteomes" id="UP001153076">
    <property type="component" value="Unassembled WGS sequence"/>
</dbReference>
<comment type="caution">
    <text evidence="1">The sequence shown here is derived from an EMBL/GenBank/DDBJ whole genome shotgun (WGS) entry which is preliminary data.</text>
</comment>
<organism evidence="1 2">
    <name type="scientific">Carnegiea gigantea</name>
    <dbReference type="NCBI Taxonomy" id="171969"/>
    <lineage>
        <taxon>Eukaryota</taxon>
        <taxon>Viridiplantae</taxon>
        <taxon>Streptophyta</taxon>
        <taxon>Embryophyta</taxon>
        <taxon>Tracheophyta</taxon>
        <taxon>Spermatophyta</taxon>
        <taxon>Magnoliopsida</taxon>
        <taxon>eudicotyledons</taxon>
        <taxon>Gunneridae</taxon>
        <taxon>Pentapetalae</taxon>
        <taxon>Caryophyllales</taxon>
        <taxon>Cactineae</taxon>
        <taxon>Cactaceae</taxon>
        <taxon>Cactoideae</taxon>
        <taxon>Echinocereeae</taxon>
        <taxon>Carnegiea</taxon>
    </lineage>
</organism>
<sequence>MGSGHWHPDVLHLNASCLTRDLLVPFSSSPTAPRNPETSGAAPRCQTLCSVVTAENSPRATKSPRLPYSTAAMSGFWWVPSKVPLCTITAGLVAKKACELGLESKIAFRLPQLPTRNLPTDRGRVRVPCEHPLNCCLMPLVLFLLGSLVVCYPYHDFFVYLANHPKVLLLDPFESVHLEVEGLVGNINREMLRGESAEGSITKITNLIDAVEILTFCTASNLPNFQLNKKPHHEVWEENIVDLEK</sequence>